<evidence type="ECO:0000313" key="3">
    <source>
        <dbReference type="Proteomes" id="UP000549971"/>
    </source>
</evidence>
<name>A0A7W9JBI4_9ACTN</name>
<keyword evidence="3" id="KW-1185">Reference proteome</keyword>
<keyword evidence="1" id="KW-0732">Signal</keyword>
<accession>A0A7W9JBI4</accession>
<dbReference type="AlphaFoldDB" id="A0A7W9JBI4"/>
<dbReference type="GO" id="GO:0006629">
    <property type="term" value="P:lipid metabolic process"/>
    <property type="evidence" value="ECO:0007669"/>
    <property type="project" value="InterPro"/>
</dbReference>
<evidence type="ECO:0000256" key="1">
    <source>
        <dbReference type="SAM" id="SignalP"/>
    </source>
</evidence>
<feature type="signal peptide" evidence="1">
    <location>
        <begin position="1"/>
        <end position="23"/>
    </location>
</feature>
<reference evidence="2 3" key="1">
    <citation type="submission" date="2020-08" db="EMBL/GenBank/DDBJ databases">
        <title>Sequencing the genomes of 1000 actinobacteria strains.</title>
        <authorList>
            <person name="Klenk H.-P."/>
        </authorList>
    </citation>
    <scope>NUCLEOTIDE SEQUENCE [LARGE SCALE GENOMIC DNA]</scope>
    <source>
        <strain evidence="2 3">DSM 28967</strain>
    </source>
</reference>
<dbReference type="InterPro" id="IPR032075">
    <property type="entry name" value="PI-PLC-C1"/>
</dbReference>
<feature type="chain" id="PRO_5031379608" description="Calcium-dependent phosphoinositide phospholipase C" evidence="1">
    <location>
        <begin position="24"/>
        <end position="339"/>
    </location>
</feature>
<dbReference type="Pfam" id="PF16670">
    <property type="entry name" value="PI-PLC-C1"/>
    <property type="match status" value="1"/>
</dbReference>
<evidence type="ECO:0000313" key="2">
    <source>
        <dbReference type="EMBL" id="MBB5839123.1"/>
    </source>
</evidence>
<evidence type="ECO:0008006" key="4">
    <source>
        <dbReference type="Google" id="ProtNLM"/>
    </source>
</evidence>
<sequence>MKRLAALVAVVATALSLSPTAQAAPRADDSIAGITGVGVHNAYVQATFPWMIDALESGASMLEIDVWQNFLGSRAYWVGHDPVGNVNNCSSATTFAALRTGSRNQSLQTCLRNLRLWHDQNPNHAPVVLKLELKNGFDGRAGFGPAQFDTVLTTALGAGAILHPAEVKGSAASLDTAVRTGGWPSRESLRGKFVVLVETGAFEAGNPFDNYDTDLEYADHLIGLNAAGKLASATMFTTINGASATDPRVGERGGARAPWYVTFDGNASSWYAGSTAFYTSNNYLVVMVEAHAVAPAIDGRNPTVQQATDKVQQLAAHGATIVSSDWTNPQIVSLTTPRS</sequence>
<protein>
    <recommendedName>
        <fullName evidence="4">Calcium-dependent phosphoinositide phospholipase C</fullName>
    </recommendedName>
</protein>
<proteinExistence type="predicted"/>
<dbReference type="InterPro" id="IPR017946">
    <property type="entry name" value="PLC-like_Pdiesterase_TIM-brl"/>
</dbReference>
<dbReference type="SUPFAM" id="SSF51695">
    <property type="entry name" value="PLC-like phosphodiesterases"/>
    <property type="match status" value="1"/>
</dbReference>
<dbReference type="GO" id="GO:0008081">
    <property type="term" value="F:phosphoric diester hydrolase activity"/>
    <property type="evidence" value="ECO:0007669"/>
    <property type="project" value="InterPro"/>
</dbReference>
<dbReference type="CDD" id="cd08589">
    <property type="entry name" value="PI-PLCc_SaPLC1_like"/>
    <property type="match status" value="1"/>
</dbReference>
<gene>
    <name evidence="2" type="ORF">HDA39_005857</name>
</gene>
<dbReference type="EMBL" id="JACHMY010000001">
    <property type="protein sequence ID" value="MBB5839123.1"/>
    <property type="molecule type" value="Genomic_DNA"/>
</dbReference>
<dbReference type="Gene3D" id="3.20.20.190">
    <property type="entry name" value="Phosphatidylinositol (PI) phosphodiesterase"/>
    <property type="match status" value="1"/>
</dbReference>
<comment type="caution">
    <text evidence="2">The sequence shown here is derived from an EMBL/GenBank/DDBJ whole genome shotgun (WGS) entry which is preliminary data.</text>
</comment>
<dbReference type="RefSeq" id="WP_184800555.1">
    <property type="nucleotide sequence ID" value="NZ_JACHMY010000001.1"/>
</dbReference>
<organism evidence="2 3">
    <name type="scientific">Kribbella italica</name>
    <dbReference type="NCBI Taxonomy" id="1540520"/>
    <lineage>
        <taxon>Bacteria</taxon>
        <taxon>Bacillati</taxon>
        <taxon>Actinomycetota</taxon>
        <taxon>Actinomycetes</taxon>
        <taxon>Propionibacteriales</taxon>
        <taxon>Kribbellaceae</taxon>
        <taxon>Kribbella</taxon>
    </lineage>
</organism>
<dbReference type="Proteomes" id="UP000549971">
    <property type="component" value="Unassembled WGS sequence"/>
</dbReference>